<dbReference type="Gene3D" id="3.30.1330.40">
    <property type="entry name" value="RutC-like"/>
    <property type="match status" value="1"/>
</dbReference>
<dbReference type="AlphaFoldDB" id="A0A858SUK4"/>
<dbReference type="SUPFAM" id="SSF55298">
    <property type="entry name" value="YjgF-like"/>
    <property type="match status" value="1"/>
</dbReference>
<dbReference type="InterPro" id="IPR006175">
    <property type="entry name" value="YjgF/YER057c/UK114"/>
</dbReference>
<evidence type="ECO:0000313" key="1">
    <source>
        <dbReference type="EMBL" id="QJF51687.1"/>
    </source>
</evidence>
<dbReference type="Proteomes" id="UP000503308">
    <property type="component" value="Chromosome"/>
</dbReference>
<keyword evidence="2" id="KW-1185">Reference proteome</keyword>
<dbReference type="PANTHER" id="PTHR43857:SF1">
    <property type="entry name" value="YJGH FAMILY PROTEIN"/>
    <property type="match status" value="1"/>
</dbReference>
<dbReference type="EMBL" id="CP048788">
    <property type="protein sequence ID" value="QJF51687.1"/>
    <property type="molecule type" value="Genomic_DNA"/>
</dbReference>
<gene>
    <name evidence="1" type="ORF">G3256_11195</name>
</gene>
<accession>A0A858SUK4</accession>
<sequence>MAHQIIHPDGWKPARGYANGVLCETGELYVGGQIGWTADQVFEAHDFIGQMRQALRNIRAVVEAAGGGPEHITRLTWYVTDKKEYLARQAEVGAAYREVLGRHFPAMTMVVVAALVEDEARVEIEATAVLPRA</sequence>
<protein>
    <submittedName>
        <fullName evidence="1">RidA family protein</fullName>
    </submittedName>
</protein>
<dbReference type="RefSeq" id="WP_169640904.1">
    <property type="nucleotide sequence ID" value="NZ_CP048788.1"/>
</dbReference>
<evidence type="ECO:0000313" key="2">
    <source>
        <dbReference type="Proteomes" id="UP000503308"/>
    </source>
</evidence>
<dbReference type="KEGG" id="rpon:G3256_11195"/>
<organism evidence="1 2">
    <name type="scientific">Roseobacter ponti</name>
    <dbReference type="NCBI Taxonomy" id="1891787"/>
    <lineage>
        <taxon>Bacteria</taxon>
        <taxon>Pseudomonadati</taxon>
        <taxon>Pseudomonadota</taxon>
        <taxon>Alphaproteobacteria</taxon>
        <taxon>Rhodobacterales</taxon>
        <taxon>Roseobacteraceae</taxon>
        <taxon>Roseobacter</taxon>
    </lineage>
</organism>
<name>A0A858SUK4_9RHOB</name>
<reference evidence="1 2" key="1">
    <citation type="submission" date="2020-02" db="EMBL/GenBank/DDBJ databases">
        <title>Genome sequence of Roseobacter ponti.</title>
        <authorList>
            <person name="Hollensteiner J."/>
            <person name="Schneider D."/>
            <person name="Poehlein A."/>
            <person name="Daniel R."/>
        </authorList>
    </citation>
    <scope>NUCLEOTIDE SEQUENCE [LARGE SCALE GENOMIC DNA]</scope>
    <source>
        <strain evidence="1 2">DSM 106830</strain>
    </source>
</reference>
<proteinExistence type="predicted"/>
<dbReference type="InterPro" id="IPR035959">
    <property type="entry name" value="RutC-like_sf"/>
</dbReference>
<dbReference type="PANTHER" id="PTHR43857">
    <property type="entry name" value="BLR7761 PROTEIN"/>
    <property type="match status" value="1"/>
</dbReference>
<dbReference type="CDD" id="cd00448">
    <property type="entry name" value="YjgF_YER057c_UK114_family"/>
    <property type="match status" value="1"/>
</dbReference>
<dbReference type="Pfam" id="PF01042">
    <property type="entry name" value="Ribonuc_L-PSP"/>
    <property type="match status" value="1"/>
</dbReference>